<evidence type="ECO:0000256" key="1">
    <source>
        <dbReference type="ARBA" id="ARBA00022801"/>
    </source>
</evidence>
<name>A0ABY4CHX6_9BACL</name>
<evidence type="ECO:0000256" key="2">
    <source>
        <dbReference type="ARBA" id="ARBA00022825"/>
    </source>
</evidence>
<dbReference type="SUPFAM" id="SSF53474">
    <property type="entry name" value="alpha/beta-Hydrolases"/>
    <property type="match status" value="1"/>
</dbReference>
<keyword evidence="1" id="KW-0378">Hydrolase</keyword>
<dbReference type="PANTHER" id="PTHR42776">
    <property type="entry name" value="SERINE PEPTIDASE S9 FAMILY MEMBER"/>
    <property type="match status" value="1"/>
</dbReference>
<dbReference type="RefSeq" id="WP_347435678.1">
    <property type="nucleotide sequence ID" value="NZ_CP089291.1"/>
</dbReference>
<proteinExistence type="predicted"/>
<reference evidence="4" key="1">
    <citation type="submission" date="2021-12" db="EMBL/GenBank/DDBJ databases">
        <title>Alicyclobacillaceae gen. nov., sp. nov., isolated from chalcocite enrichment system.</title>
        <authorList>
            <person name="Jiang Z."/>
        </authorList>
    </citation>
    <scope>NUCLEOTIDE SEQUENCE</scope>
    <source>
        <strain evidence="4">MYW30-H2</strain>
    </source>
</reference>
<organism evidence="4 5">
    <name type="scientific">Fodinisporobacter ferrooxydans</name>
    <dbReference type="NCBI Taxonomy" id="2901836"/>
    <lineage>
        <taxon>Bacteria</taxon>
        <taxon>Bacillati</taxon>
        <taxon>Bacillota</taxon>
        <taxon>Bacilli</taxon>
        <taxon>Bacillales</taxon>
        <taxon>Alicyclobacillaceae</taxon>
        <taxon>Fodinisporobacter</taxon>
    </lineage>
</organism>
<accession>A0ABY4CHX6</accession>
<evidence type="ECO:0000313" key="4">
    <source>
        <dbReference type="EMBL" id="UOF88996.1"/>
    </source>
</evidence>
<evidence type="ECO:0000259" key="3">
    <source>
        <dbReference type="Pfam" id="PF00326"/>
    </source>
</evidence>
<gene>
    <name evidence="4" type="ORF">LSG31_13790</name>
</gene>
<dbReference type="Pfam" id="PF07676">
    <property type="entry name" value="PD40"/>
    <property type="match status" value="2"/>
</dbReference>
<keyword evidence="2" id="KW-0720">Serine protease</keyword>
<dbReference type="InterPro" id="IPR011659">
    <property type="entry name" value="WD40"/>
</dbReference>
<dbReference type="PANTHER" id="PTHR42776:SF27">
    <property type="entry name" value="DIPEPTIDYL PEPTIDASE FAMILY MEMBER 6"/>
    <property type="match status" value="1"/>
</dbReference>
<feature type="domain" description="Peptidase S9 prolyl oligopeptidase catalytic" evidence="3">
    <location>
        <begin position="438"/>
        <end position="644"/>
    </location>
</feature>
<protein>
    <submittedName>
        <fullName evidence="4">S9 family peptidase</fullName>
    </submittedName>
</protein>
<evidence type="ECO:0000313" key="5">
    <source>
        <dbReference type="Proteomes" id="UP000830167"/>
    </source>
</evidence>
<sequence length="647" mass="73882">MSLRPEDLANLMMLGTPSIHPKDQSQIVFSKSTLDMEHDTYRSELVFFNITTRESQFVFVEADRKFADHSPKWSEDGTRIAFLRSIQGKDELWLYDVLAGVQARITPGIKVRDFVWSPEGDQIAFISRVQDTKEAYSVNRLRYKLDGEGMTPGFTHIFTVDLLTKQIKQITNMESDHGCPAYFPNGNRFAYVMDYPEKNDVEKHPKLAILDRNTGNTTIWDPQVRSISSLLVMGDGVLYGVGKRFSENSVEFDKIFRLPENQPAEWLSWDIDVPVGFFILSDVKRTGINPVARVLREQNCIVFTGTKNGRQSILIYHLHSLKVTEIPIECNVISFDLGRCDETECNLICLGDSFDKPAEILQVNWDYDTNIQVQQLTNFNHDTVSHWPKMEVHSYQHTSEDGKEIHGWLMRCAEKPLNEMRGTILVIHGGPHLAFGNSFSFDFWYLCSKGYQIVFCNPRGSYGYGQCFSSSILGEWGKSDADDVLGFLDCIDKKDTLARPLFLSGGSYGGYLVNWIISHDSRFRAAISERSICNLYSKIGNSDLGFSINRTELNGADLWTNEPFILERSPIRYANEVDTPVLLIHGEEDHRCPIEQSEQWFTALRRLGKQVKFIRFPGASHTLASSGRPKHRLARLRAILEWIELHS</sequence>
<dbReference type="SUPFAM" id="SSF82171">
    <property type="entry name" value="DPP6 N-terminal domain-like"/>
    <property type="match status" value="1"/>
</dbReference>
<keyword evidence="2" id="KW-0645">Protease</keyword>
<dbReference type="InterPro" id="IPR001375">
    <property type="entry name" value="Peptidase_S9_cat"/>
</dbReference>
<dbReference type="Gene3D" id="3.40.50.1820">
    <property type="entry name" value="alpha/beta hydrolase"/>
    <property type="match status" value="1"/>
</dbReference>
<keyword evidence="5" id="KW-1185">Reference proteome</keyword>
<dbReference type="InterPro" id="IPR029058">
    <property type="entry name" value="AB_hydrolase_fold"/>
</dbReference>
<dbReference type="Gene3D" id="2.120.10.30">
    <property type="entry name" value="TolB, C-terminal domain"/>
    <property type="match status" value="2"/>
</dbReference>
<dbReference type="Pfam" id="PF00326">
    <property type="entry name" value="Peptidase_S9"/>
    <property type="match status" value="1"/>
</dbReference>
<dbReference type="InterPro" id="IPR011042">
    <property type="entry name" value="6-blade_b-propeller_TolB-like"/>
</dbReference>
<dbReference type="EMBL" id="CP089291">
    <property type="protein sequence ID" value="UOF88996.1"/>
    <property type="molecule type" value="Genomic_DNA"/>
</dbReference>
<dbReference type="Proteomes" id="UP000830167">
    <property type="component" value="Chromosome"/>
</dbReference>